<keyword evidence="1" id="KW-0732">Signal</keyword>
<comment type="caution">
    <text evidence="3">The sequence shown here is derived from an EMBL/GenBank/DDBJ whole genome shotgun (WGS) entry which is preliminary data.</text>
</comment>
<sequence length="264" mass="28109">MTPNTSTKTGLLLALSLIDLSSCSVKQTPSTGPRDSLTRRSTTLIPSDVFESTAQLETNFSYGYPWGNTHNGAALMLPAQVSIVDNYLQLTSTYTGPQAGNAKLTYNSGTVFAKQQFSVAAGGSLDFQADVIAPVSGGCWPAMWLASASGWTPEIDMAEFKGTGLISTNTLNKANAWDSKDSPYPSPAAWHTILVQMQAQANGTTVQVDFSLDGSLIHQSSVPDMVGAPFWLIFDYQMLGSSGTSGPNTTTFFKVRNLSVISNP</sequence>
<dbReference type="InterPro" id="IPR013320">
    <property type="entry name" value="ConA-like_dom_sf"/>
</dbReference>
<gene>
    <name evidence="3" type="ORF">P8C59_005932</name>
</gene>
<dbReference type="EMBL" id="JAQQPM010000005">
    <property type="protein sequence ID" value="KAK2071516.1"/>
    <property type="molecule type" value="Genomic_DNA"/>
</dbReference>
<evidence type="ECO:0000256" key="1">
    <source>
        <dbReference type="SAM" id="SignalP"/>
    </source>
</evidence>
<keyword evidence="4" id="KW-1185">Reference proteome</keyword>
<dbReference type="SUPFAM" id="SSF49899">
    <property type="entry name" value="Concanavalin A-like lectins/glucanases"/>
    <property type="match status" value="1"/>
</dbReference>
<dbReference type="InterPro" id="IPR000757">
    <property type="entry name" value="Beta-glucanase-like"/>
</dbReference>
<protein>
    <recommendedName>
        <fullName evidence="2">GH16 domain-containing protein</fullName>
    </recommendedName>
</protein>
<name>A0AAD9I5P2_9PEZI</name>
<dbReference type="Proteomes" id="UP001217918">
    <property type="component" value="Unassembled WGS sequence"/>
</dbReference>
<evidence type="ECO:0000313" key="3">
    <source>
        <dbReference type="EMBL" id="KAK2071516.1"/>
    </source>
</evidence>
<evidence type="ECO:0000259" key="2">
    <source>
        <dbReference type="PROSITE" id="PS51762"/>
    </source>
</evidence>
<dbReference type="Gene3D" id="2.60.120.200">
    <property type="match status" value="1"/>
</dbReference>
<dbReference type="AlphaFoldDB" id="A0AAD9I5P2"/>
<dbReference type="GO" id="GO:0004553">
    <property type="term" value="F:hydrolase activity, hydrolyzing O-glycosyl compounds"/>
    <property type="evidence" value="ECO:0007669"/>
    <property type="project" value="InterPro"/>
</dbReference>
<dbReference type="PROSITE" id="PS51762">
    <property type="entry name" value="GH16_2"/>
    <property type="match status" value="1"/>
</dbReference>
<proteinExistence type="predicted"/>
<evidence type="ECO:0000313" key="4">
    <source>
        <dbReference type="Proteomes" id="UP001217918"/>
    </source>
</evidence>
<dbReference type="GO" id="GO:0005975">
    <property type="term" value="P:carbohydrate metabolic process"/>
    <property type="evidence" value="ECO:0007669"/>
    <property type="project" value="InterPro"/>
</dbReference>
<reference evidence="3" key="1">
    <citation type="journal article" date="2023" name="Mol. Plant Microbe Interact.">
        <title>Elucidating the Obligate Nature and Biological Capacity of an Invasive Fungal Corn Pathogen.</title>
        <authorList>
            <person name="MacCready J.S."/>
            <person name="Roggenkamp E.M."/>
            <person name="Gdanetz K."/>
            <person name="Chilvers M.I."/>
        </authorList>
    </citation>
    <scope>NUCLEOTIDE SEQUENCE</scope>
    <source>
        <strain evidence="3">PM02</strain>
    </source>
</reference>
<accession>A0AAD9I5P2</accession>
<feature type="chain" id="PRO_5042170181" description="GH16 domain-containing protein" evidence="1">
    <location>
        <begin position="24"/>
        <end position="264"/>
    </location>
</feature>
<feature type="signal peptide" evidence="1">
    <location>
        <begin position="1"/>
        <end position="23"/>
    </location>
</feature>
<feature type="domain" description="GH16" evidence="2">
    <location>
        <begin position="38"/>
        <end position="263"/>
    </location>
</feature>
<organism evidence="3 4">
    <name type="scientific">Phyllachora maydis</name>
    <dbReference type="NCBI Taxonomy" id="1825666"/>
    <lineage>
        <taxon>Eukaryota</taxon>
        <taxon>Fungi</taxon>
        <taxon>Dikarya</taxon>
        <taxon>Ascomycota</taxon>
        <taxon>Pezizomycotina</taxon>
        <taxon>Sordariomycetes</taxon>
        <taxon>Sordariomycetidae</taxon>
        <taxon>Phyllachorales</taxon>
        <taxon>Phyllachoraceae</taxon>
        <taxon>Phyllachora</taxon>
    </lineage>
</organism>